<evidence type="ECO:0000256" key="1">
    <source>
        <dbReference type="SAM" id="Phobius"/>
    </source>
</evidence>
<proteinExistence type="predicted"/>
<evidence type="ECO:0000313" key="2">
    <source>
        <dbReference type="EMBL" id="AZF91300.1"/>
    </source>
</evidence>
<gene>
    <name evidence="2" type="ORF">CHPC1027_0026</name>
</gene>
<evidence type="ECO:0000313" key="3">
    <source>
        <dbReference type="Proteomes" id="UP000270126"/>
    </source>
</evidence>
<keyword evidence="1" id="KW-0812">Transmembrane</keyword>
<accession>A0A3G8FBS8</accession>
<keyword evidence="3" id="KW-1185">Reference proteome</keyword>
<organism evidence="2 3">
    <name type="scientific">Streptococcus phage CHPC1027</name>
    <dbReference type="NCBI Taxonomy" id="2365008"/>
    <lineage>
        <taxon>Viruses</taxon>
        <taxon>Duplodnaviria</taxon>
        <taxon>Heunggongvirae</taxon>
        <taxon>Uroviricota</taxon>
        <taxon>Caudoviricetes</taxon>
        <taxon>Aliceevansviridae</taxon>
        <taxon>Moineauvirus</taxon>
        <taxon>Moineauvirus CHPC1027</taxon>
    </lineage>
</organism>
<protein>
    <submittedName>
        <fullName evidence="2">Uncharacterized protein</fullName>
    </submittedName>
</protein>
<keyword evidence="1" id="KW-1133">Transmembrane helix</keyword>
<name>A0A3G8FBS8_9CAUD</name>
<sequence>MKKVYFWEHIVYFWELLYNVYTIYIIYDSLSTVLPKLF</sequence>
<dbReference type="EMBL" id="MH937486">
    <property type="protein sequence ID" value="AZF91300.1"/>
    <property type="molecule type" value="Genomic_DNA"/>
</dbReference>
<reference evidence="2 3" key="1">
    <citation type="submission" date="2018-09" db="EMBL/GenBank/DDBJ databases">
        <title>A comparative genomics approach for identifying host-range determinants of bacteriophages infecting Streptococcus thermophilus.</title>
        <authorList>
            <person name="Szymczak P."/>
            <person name="Rau M.H."/>
            <person name="Monteiro J.M."/>
            <person name="de Pinho M.G."/>
            <person name="Filipe S.R."/>
            <person name="Vogensen F.K."/>
            <person name="Zeidan A."/>
            <person name="Janzen T."/>
        </authorList>
    </citation>
    <scope>NUCLEOTIDE SEQUENCE [LARGE SCALE GENOMIC DNA]</scope>
</reference>
<keyword evidence="1" id="KW-0472">Membrane</keyword>
<dbReference type="Proteomes" id="UP000270126">
    <property type="component" value="Segment"/>
</dbReference>
<feature type="transmembrane region" description="Helical" evidence="1">
    <location>
        <begin position="6"/>
        <end position="27"/>
    </location>
</feature>